<accession>A0ACA9KF35</accession>
<proteinExistence type="predicted"/>
<organism evidence="1 2">
    <name type="scientific">Dentiscutata heterogama</name>
    <dbReference type="NCBI Taxonomy" id="1316150"/>
    <lineage>
        <taxon>Eukaryota</taxon>
        <taxon>Fungi</taxon>
        <taxon>Fungi incertae sedis</taxon>
        <taxon>Mucoromycota</taxon>
        <taxon>Glomeromycotina</taxon>
        <taxon>Glomeromycetes</taxon>
        <taxon>Diversisporales</taxon>
        <taxon>Gigasporaceae</taxon>
        <taxon>Dentiscutata</taxon>
    </lineage>
</organism>
<comment type="caution">
    <text evidence="1">The sequence shown here is derived from an EMBL/GenBank/DDBJ whole genome shotgun (WGS) entry which is preliminary data.</text>
</comment>
<sequence>MVITELAALLTVLPAGLVAFYVWLLKSRKGSLPITNVECAYDKNKYGHILNYDKYCLYIHGIPTLIISGEFHYFRPIVLVVSITRAAYLGKFIEERSLILIGFILSTSASPLPEGSSQLSERSYFDDCDYDVPFHGGYWGGYKHKYPYFREHKLKKDDSFTHSHHHFKNIDRVL</sequence>
<gene>
    <name evidence="1" type="ORF">DHETER_LOCUS1649</name>
</gene>
<dbReference type="EMBL" id="CAJVPU010001045">
    <property type="protein sequence ID" value="CAG8469578.1"/>
    <property type="molecule type" value="Genomic_DNA"/>
</dbReference>
<evidence type="ECO:0000313" key="1">
    <source>
        <dbReference type="EMBL" id="CAG8469578.1"/>
    </source>
</evidence>
<dbReference type="Proteomes" id="UP000789702">
    <property type="component" value="Unassembled WGS sequence"/>
</dbReference>
<name>A0ACA9KF35_9GLOM</name>
<reference evidence="1" key="1">
    <citation type="submission" date="2021-06" db="EMBL/GenBank/DDBJ databases">
        <authorList>
            <person name="Kallberg Y."/>
            <person name="Tangrot J."/>
            <person name="Rosling A."/>
        </authorList>
    </citation>
    <scope>NUCLEOTIDE SEQUENCE</scope>
    <source>
        <strain evidence="1">IL203A</strain>
    </source>
</reference>
<protein>
    <submittedName>
        <fullName evidence="1">14698_t:CDS:1</fullName>
    </submittedName>
</protein>
<keyword evidence="2" id="KW-1185">Reference proteome</keyword>
<evidence type="ECO:0000313" key="2">
    <source>
        <dbReference type="Proteomes" id="UP000789702"/>
    </source>
</evidence>